<keyword evidence="4" id="KW-0472">Membrane</keyword>
<dbReference type="SUPFAM" id="SSF56935">
    <property type="entry name" value="Porins"/>
    <property type="match status" value="1"/>
</dbReference>
<dbReference type="Pfam" id="PF13609">
    <property type="entry name" value="Porin_4"/>
    <property type="match status" value="1"/>
</dbReference>
<feature type="signal peptide" evidence="5">
    <location>
        <begin position="1"/>
        <end position="21"/>
    </location>
</feature>
<organism evidence="7 8">
    <name type="scientific">Plesiomonas shigelloides</name>
    <name type="common">Aeromonas shigelloides</name>
    <dbReference type="NCBI Taxonomy" id="703"/>
    <lineage>
        <taxon>Bacteria</taxon>
        <taxon>Pseudomonadati</taxon>
        <taxon>Pseudomonadota</taxon>
        <taxon>Gammaproteobacteria</taxon>
        <taxon>Enterobacterales</taxon>
        <taxon>Enterobacteriaceae</taxon>
        <taxon>Plesiomonas</taxon>
    </lineage>
</organism>
<evidence type="ECO:0000313" key="7">
    <source>
        <dbReference type="EMBL" id="MBO1107005.1"/>
    </source>
</evidence>
<dbReference type="RefSeq" id="WP_207541535.1">
    <property type="nucleotide sequence ID" value="NZ_JAFNAA010000002.1"/>
</dbReference>
<name>A0A8I2B3J7_PLESH</name>
<dbReference type="CDD" id="cd00342">
    <property type="entry name" value="gram_neg_porins"/>
    <property type="match status" value="1"/>
</dbReference>
<comment type="caution">
    <text evidence="7">The sequence shown here is derived from an EMBL/GenBank/DDBJ whole genome shotgun (WGS) entry which is preliminary data.</text>
</comment>
<dbReference type="InterPro" id="IPR033900">
    <property type="entry name" value="Gram_neg_porin_domain"/>
</dbReference>
<feature type="domain" description="Porin" evidence="6">
    <location>
        <begin position="7"/>
        <end position="346"/>
    </location>
</feature>
<dbReference type="InterPro" id="IPR023614">
    <property type="entry name" value="Porin_dom_sf"/>
</dbReference>
<keyword evidence="3 5" id="KW-0732">Signal</keyword>
<dbReference type="Proteomes" id="UP000664658">
    <property type="component" value="Unassembled WGS sequence"/>
</dbReference>
<protein>
    <submittedName>
        <fullName evidence="7">Porin</fullName>
    </submittedName>
</protein>
<evidence type="ECO:0000256" key="2">
    <source>
        <dbReference type="ARBA" id="ARBA00007539"/>
    </source>
</evidence>
<proteinExistence type="inferred from homology"/>
<dbReference type="EMBL" id="JAFNAA010000002">
    <property type="protein sequence ID" value="MBO1107005.1"/>
    <property type="molecule type" value="Genomic_DNA"/>
</dbReference>
<dbReference type="InterPro" id="IPR050298">
    <property type="entry name" value="Gram-neg_bact_OMP"/>
</dbReference>
<dbReference type="Gene3D" id="2.40.160.10">
    <property type="entry name" value="Porin"/>
    <property type="match status" value="1"/>
</dbReference>
<evidence type="ECO:0000256" key="1">
    <source>
        <dbReference type="ARBA" id="ARBA00004571"/>
    </source>
</evidence>
<reference evidence="7" key="1">
    <citation type="submission" date="2021-03" db="EMBL/GenBank/DDBJ databases">
        <title>Plesiomonas shigelloides zfcc0051, isolated from zebrafish feces.</title>
        <authorList>
            <person name="Vanderhoek Z."/>
            <person name="Gaulke C."/>
        </authorList>
    </citation>
    <scope>NUCLEOTIDE SEQUENCE</scope>
    <source>
        <strain evidence="7">Zfcc0051</strain>
    </source>
</reference>
<dbReference type="InterPro" id="IPR001897">
    <property type="entry name" value="Porin_gammaproteobac"/>
</dbReference>
<comment type="subcellular location">
    <subcellularLocation>
        <location evidence="1">Cell outer membrane</location>
        <topology evidence="1">Multi-pass membrane protein</topology>
    </subcellularLocation>
</comment>
<dbReference type="GO" id="GO:0009279">
    <property type="term" value="C:cell outer membrane"/>
    <property type="evidence" value="ECO:0007669"/>
    <property type="project" value="UniProtKB-SubCell"/>
</dbReference>
<dbReference type="GO" id="GO:0015288">
    <property type="term" value="F:porin activity"/>
    <property type="evidence" value="ECO:0007669"/>
    <property type="project" value="InterPro"/>
</dbReference>
<comment type="similarity">
    <text evidence="2">Belongs to the Gram-negative porin family.</text>
</comment>
<sequence>MKKTILALAVPALLAAGVTNAATVYNNDGTTIDLKGSIRLLAEDGARRDANLGDDGSRIGLGIKHDLGNGLSGLGYIEMGYDTQKQESTSDTPIKNRQAYAGLSLDGVGTLTAGRITAPFDDVALSDYTYTYGGVMDFGKMQDSSDRGPFGTKNTFLARVSNSVKVETAEFNGFKAAGSYTMQTGDNYNDVDNAYTLAAFYTSDFGLTFNAGYGHGKSNGGVQTIAPTYNLDGSVKESGEKISHNSVDADIWGIGAQYEIADFAIALDYGQARLDWNTVGEAKSKANLLGVGVKYQIIEQTKVYAGFYGKDYSDFRDLDRSNRYVIGTDYKFSKNVVTFLEYAHDDIKYTAPKAKQNDDIIGLGFRVYF</sequence>
<accession>A0A8I2B3J7</accession>
<gene>
    <name evidence="7" type="ORF">J2R62_01990</name>
</gene>
<dbReference type="GO" id="GO:0034220">
    <property type="term" value="P:monoatomic ion transmembrane transport"/>
    <property type="evidence" value="ECO:0007669"/>
    <property type="project" value="InterPro"/>
</dbReference>
<dbReference type="PRINTS" id="PR00183">
    <property type="entry name" value="ECOLIPORIN"/>
</dbReference>
<dbReference type="PANTHER" id="PTHR34501:SF2">
    <property type="entry name" value="OUTER MEMBRANE PORIN F-RELATED"/>
    <property type="match status" value="1"/>
</dbReference>
<evidence type="ECO:0000313" key="8">
    <source>
        <dbReference type="Proteomes" id="UP000664658"/>
    </source>
</evidence>
<dbReference type="AlphaFoldDB" id="A0A8I2B3J7"/>
<evidence type="ECO:0000256" key="3">
    <source>
        <dbReference type="ARBA" id="ARBA00022729"/>
    </source>
</evidence>
<evidence type="ECO:0000256" key="4">
    <source>
        <dbReference type="ARBA" id="ARBA00023136"/>
    </source>
</evidence>
<feature type="chain" id="PRO_5034804695" evidence="5">
    <location>
        <begin position="22"/>
        <end position="369"/>
    </location>
</feature>
<evidence type="ECO:0000256" key="5">
    <source>
        <dbReference type="SAM" id="SignalP"/>
    </source>
</evidence>
<evidence type="ECO:0000259" key="6">
    <source>
        <dbReference type="Pfam" id="PF13609"/>
    </source>
</evidence>
<dbReference type="PANTHER" id="PTHR34501">
    <property type="entry name" value="PROTEIN YDDL-RELATED"/>
    <property type="match status" value="1"/>
</dbReference>